<dbReference type="STRING" id="1220924.W2S9D2"/>
<evidence type="ECO:0000256" key="1">
    <source>
        <dbReference type="ARBA" id="ARBA00004123"/>
    </source>
</evidence>
<dbReference type="Pfam" id="PF13934">
    <property type="entry name" value="ELYS"/>
    <property type="match status" value="1"/>
</dbReference>
<name>W2S9D2_CYPE1</name>
<dbReference type="eggNOG" id="ENOG502S4G4">
    <property type="taxonomic scope" value="Eukaryota"/>
</dbReference>
<sequence length="305" mass="34935">MASYDWQQFEVVFQAKPDYSPDQKQADAALKHRKEFGGKLFFDRIWSTLNLQKATKAYPPRSNNELKELWKRIVDAKSSDEQKLALLYYIIRDCRNITLEKTFLQKTYLPEKYQLLVTGLWELDHCQFPRALDCLTDPTLIPPTFPDDVLMVLLRHPKATPSQAMAYYVTVQPPLQDETVLIAYFDLLVRTSVSEAYDFARQSSQHKRLFESLVTSIHEAEPGDARAAGAVQLIGMPFTEDEERWFEECLLQGSASKCNGAKDSILMRRLATGRLQSDSTPQLARYKGNKTNGANWDDIRTIVNG</sequence>
<evidence type="ECO:0000313" key="5">
    <source>
        <dbReference type="Proteomes" id="UP000030752"/>
    </source>
</evidence>
<dbReference type="InterPro" id="IPR025151">
    <property type="entry name" value="ELYS_dom"/>
</dbReference>
<evidence type="ECO:0000259" key="3">
    <source>
        <dbReference type="Pfam" id="PF13934"/>
    </source>
</evidence>
<dbReference type="OrthoDB" id="20729at2759"/>
<keyword evidence="5" id="KW-1185">Reference proteome</keyword>
<proteinExistence type="predicted"/>
<dbReference type="Proteomes" id="UP000030752">
    <property type="component" value="Unassembled WGS sequence"/>
</dbReference>
<dbReference type="VEuPathDB" id="FungiDB:HMPREF1541_09162"/>
<dbReference type="GeneID" id="19976501"/>
<keyword evidence="2" id="KW-0539">Nucleus</keyword>
<accession>W2S9D2</accession>
<organism evidence="4 5">
    <name type="scientific">Cyphellophora europaea (strain CBS 101466)</name>
    <name type="common">Phialophora europaea</name>
    <dbReference type="NCBI Taxonomy" id="1220924"/>
    <lineage>
        <taxon>Eukaryota</taxon>
        <taxon>Fungi</taxon>
        <taxon>Dikarya</taxon>
        <taxon>Ascomycota</taxon>
        <taxon>Pezizomycotina</taxon>
        <taxon>Eurotiomycetes</taxon>
        <taxon>Chaetothyriomycetidae</taxon>
        <taxon>Chaetothyriales</taxon>
        <taxon>Cyphellophoraceae</taxon>
        <taxon>Cyphellophora</taxon>
    </lineage>
</organism>
<comment type="subcellular location">
    <subcellularLocation>
        <location evidence="1">Nucleus</location>
    </subcellularLocation>
</comment>
<dbReference type="InParanoid" id="W2S9D2"/>
<dbReference type="HOGENOM" id="CLU_070360_0_0_1"/>
<reference evidence="4 5" key="1">
    <citation type="submission" date="2013-03" db="EMBL/GenBank/DDBJ databases">
        <title>The Genome Sequence of Phialophora europaea CBS 101466.</title>
        <authorList>
            <consortium name="The Broad Institute Genomics Platform"/>
            <person name="Cuomo C."/>
            <person name="de Hoog S."/>
            <person name="Gorbushina A."/>
            <person name="Walker B."/>
            <person name="Young S.K."/>
            <person name="Zeng Q."/>
            <person name="Gargeya S."/>
            <person name="Fitzgerald M."/>
            <person name="Haas B."/>
            <person name="Abouelleil A."/>
            <person name="Allen A.W."/>
            <person name="Alvarado L."/>
            <person name="Arachchi H.M."/>
            <person name="Berlin A.M."/>
            <person name="Chapman S.B."/>
            <person name="Gainer-Dewar J."/>
            <person name="Goldberg J."/>
            <person name="Griggs A."/>
            <person name="Gujja S."/>
            <person name="Hansen M."/>
            <person name="Howarth C."/>
            <person name="Imamovic A."/>
            <person name="Ireland A."/>
            <person name="Larimer J."/>
            <person name="McCowan C."/>
            <person name="Murphy C."/>
            <person name="Pearson M."/>
            <person name="Poon T.W."/>
            <person name="Priest M."/>
            <person name="Roberts A."/>
            <person name="Saif S."/>
            <person name="Shea T."/>
            <person name="Sisk P."/>
            <person name="Sykes S."/>
            <person name="Wortman J."/>
            <person name="Nusbaum C."/>
            <person name="Birren B."/>
        </authorList>
    </citation>
    <scope>NUCLEOTIDE SEQUENCE [LARGE SCALE GENOMIC DNA]</scope>
    <source>
        <strain evidence="4 5">CBS 101466</strain>
    </source>
</reference>
<feature type="domain" description="ELYS-like" evidence="3">
    <location>
        <begin position="39"/>
        <end position="253"/>
    </location>
</feature>
<dbReference type="AlphaFoldDB" id="W2S9D2"/>
<gene>
    <name evidence="4" type="ORF">HMPREF1541_09162</name>
</gene>
<dbReference type="GO" id="GO:0005634">
    <property type="term" value="C:nucleus"/>
    <property type="evidence" value="ECO:0007669"/>
    <property type="project" value="UniProtKB-SubCell"/>
</dbReference>
<evidence type="ECO:0000313" key="4">
    <source>
        <dbReference type="EMBL" id="ETN45331.1"/>
    </source>
</evidence>
<dbReference type="EMBL" id="KB822712">
    <property type="protein sequence ID" value="ETN45331.1"/>
    <property type="molecule type" value="Genomic_DNA"/>
</dbReference>
<evidence type="ECO:0000256" key="2">
    <source>
        <dbReference type="ARBA" id="ARBA00023242"/>
    </source>
</evidence>
<dbReference type="RefSeq" id="XP_008712059.1">
    <property type="nucleotide sequence ID" value="XM_008713837.1"/>
</dbReference>
<protein>
    <recommendedName>
        <fullName evidence="3">ELYS-like domain-containing protein</fullName>
    </recommendedName>
</protein>